<name>A0A0F3IDZ8_9GAMM</name>
<proteinExistence type="predicted"/>
<evidence type="ECO:0000313" key="2">
    <source>
        <dbReference type="Proteomes" id="UP000033684"/>
    </source>
</evidence>
<evidence type="ECO:0000313" key="1">
    <source>
        <dbReference type="EMBL" id="KJV05030.1"/>
    </source>
</evidence>
<reference evidence="2" key="1">
    <citation type="submission" date="2015-03" db="EMBL/GenBank/DDBJ databases">
        <title>Draft genome sequence of a novel methanotroph (Sn10-6) isolated from flooded ricefield rhizosphere in India.</title>
        <authorList>
            <person name="Pandit P.S."/>
            <person name="Pore S.D."/>
            <person name="Arora P."/>
            <person name="Kapse N.G."/>
            <person name="Dhakephalkar P.K."/>
            <person name="Rahalkar M.C."/>
        </authorList>
    </citation>
    <scope>NUCLEOTIDE SEQUENCE [LARGE SCALE GENOMIC DNA]</scope>
    <source>
        <strain evidence="2">Sn10-6</strain>
    </source>
</reference>
<protein>
    <submittedName>
        <fullName evidence="1">Uncharacterized protein</fullName>
    </submittedName>
</protein>
<accession>A0A0F3IDZ8</accession>
<dbReference type="Gene3D" id="2.60.120.620">
    <property type="entry name" value="q2cbj1_9rhob like domain"/>
    <property type="match status" value="1"/>
</dbReference>
<dbReference type="AlphaFoldDB" id="A0A0F3IDZ8"/>
<reference evidence="1 2" key="2">
    <citation type="journal article" date="2016" name="Microb. Ecol.">
        <title>Genome Characteristics of a Novel Type I Methanotroph (Sn10-6) Isolated from a Flooded Indian Rice Field.</title>
        <authorList>
            <person name="Rahalkar M.C."/>
            <person name="Pandit P.S."/>
            <person name="Dhakephalkar P.K."/>
            <person name="Pore S."/>
            <person name="Arora P."/>
            <person name="Kapse N."/>
        </authorList>
    </citation>
    <scope>NUCLEOTIDE SEQUENCE [LARGE SCALE GENOMIC DNA]</scope>
    <source>
        <strain evidence="1 2">Sn10-6</strain>
    </source>
</reference>
<organism evidence="1 2">
    <name type="scientific">Methylocucumis oryzae</name>
    <dbReference type="NCBI Taxonomy" id="1632867"/>
    <lineage>
        <taxon>Bacteria</taxon>
        <taxon>Pseudomonadati</taxon>
        <taxon>Pseudomonadota</taxon>
        <taxon>Gammaproteobacteria</taxon>
        <taxon>Methylococcales</taxon>
        <taxon>Methylococcaceae</taxon>
        <taxon>Methylocucumis</taxon>
    </lineage>
</organism>
<sequence>MLRFFKTRYLIASYDIYLGNDYLHKSFTDIHSDIPNFHHFYETESDLTIYIPLIALNADNGGRLKILPEAKSKLKVPGNVLLKIMLQFFQTNPDNLDANGYIDADKISDADMQAFISSDVYQELLQNYKTSTDLARDYYADEFVLDDWAEGQAVLFTNKNFHAAESWLNQQANREIYMLRLLPLYDCKIKLKNRLHGRSFNNFLIDMQTGRVQHFADGVDVSAIAEQDKLRL</sequence>
<comment type="caution">
    <text evidence="1">The sequence shown here is derived from an EMBL/GenBank/DDBJ whole genome shotgun (WGS) entry which is preliminary data.</text>
</comment>
<dbReference type="Proteomes" id="UP000033684">
    <property type="component" value="Unassembled WGS sequence"/>
</dbReference>
<dbReference type="EMBL" id="LAJX01000326">
    <property type="protein sequence ID" value="KJV05030.1"/>
    <property type="molecule type" value="Genomic_DNA"/>
</dbReference>
<gene>
    <name evidence="1" type="ORF">VZ94_21090</name>
</gene>
<dbReference type="RefSeq" id="WP_045780756.1">
    <property type="nucleotide sequence ID" value="NZ_LAJX01000326.1"/>
</dbReference>
<keyword evidence="2" id="KW-1185">Reference proteome</keyword>